<protein>
    <submittedName>
        <fullName evidence="1">Uncharacterized protein</fullName>
    </submittedName>
</protein>
<sequence>MENKLIKPFENVAGKVTIRLCQMYHALGFDCVWNDGKDLTLIQNEKDLSAPQQK</sequence>
<comment type="caution">
    <text evidence="1">The sequence shown here is derived from an EMBL/GenBank/DDBJ whole genome shotgun (WGS) entry which is preliminary data.</text>
</comment>
<dbReference type="AlphaFoldDB" id="A0A926EY48"/>
<name>A0A926EY48_9FIRM</name>
<organism evidence="1 2">
    <name type="scientific">Wansuia hejianensis</name>
    <dbReference type="NCBI Taxonomy" id="2763667"/>
    <lineage>
        <taxon>Bacteria</taxon>
        <taxon>Bacillati</taxon>
        <taxon>Bacillota</taxon>
        <taxon>Clostridia</taxon>
        <taxon>Lachnospirales</taxon>
        <taxon>Lachnospiraceae</taxon>
        <taxon>Wansuia</taxon>
    </lineage>
</organism>
<dbReference type="Proteomes" id="UP000601522">
    <property type="component" value="Unassembled WGS sequence"/>
</dbReference>
<evidence type="ECO:0000313" key="1">
    <source>
        <dbReference type="EMBL" id="MBC8590645.1"/>
    </source>
</evidence>
<accession>A0A926EY48</accession>
<evidence type="ECO:0000313" key="2">
    <source>
        <dbReference type="Proteomes" id="UP000601522"/>
    </source>
</evidence>
<keyword evidence="2" id="KW-1185">Reference proteome</keyword>
<dbReference type="EMBL" id="JACRTK010000002">
    <property type="protein sequence ID" value="MBC8590645.1"/>
    <property type="molecule type" value="Genomic_DNA"/>
</dbReference>
<dbReference type="RefSeq" id="WP_249323482.1">
    <property type="nucleotide sequence ID" value="NZ_JACRTK010000002.1"/>
</dbReference>
<gene>
    <name evidence="1" type="ORF">H8689_05805</name>
</gene>
<proteinExistence type="predicted"/>
<reference evidence="1 2" key="1">
    <citation type="submission" date="2020-08" db="EMBL/GenBank/DDBJ databases">
        <title>Genome public.</title>
        <authorList>
            <person name="Liu C."/>
            <person name="Sun Q."/>
        </authorList>
    </citation>
    <scope>NUCLEOTIDE SEQUENCE [LARGE SCALE GENOMIC DNA]</scope>
    <source>
        <strain evidence="1 2">NSJ-26</strain>
    </source>
</reference>